<comment type="caution">
    <text evidence="1">The sequence shown here is derived from an EMBL/GenBank/DDBJ whole genome shotgun (WGS) entry which is preliminary data.</text>
</comment>
<proteinExistence type="predicted"/>
<dbReference type="Proteomes" id="UP001367676">
    <property type="component" value="Unassembled WGS sequence"/>
</dbReference>
<name>A0AAN9T4Z5_9HEMI</name>
<gene>
    <name evidence="1" type="ORF">V9T40_011228</name>
</gene>
<evidence type="ECO:0000313" key="1">
    <source>
        <dbReference type="EMBL" id="KAK7574037.1"/>
    </source>
</evidence>
<accession>A0AAN9T4Z5</accession>
<dbReference type="AlphaFoldDB" id="A0AAN9T4Z5"/>
<evidence type="ECO:0000313" key="2">
    <source>
        <dbReference type="Proteomes" id="UP001367676"/>
    </source>
</evidence>
<dbReference type="EMBL" id="JBBCAQ010000037">
    <property type="protein sequence ID" value="KAK7574037.1"/>
    <property type="molecule type" value="Genomic_DNA"/>
</dbReference>
<keyword evidence="2" id="KW-1185">Reference proteome</keyword>
<organism evidence="1 2">
    <name type="scientific">Parthenolecanium corni</name>
    <dbReference type="NCBI Taxonomy" id="536013"/>
    <lineage>
        <taxon>Eukaryota</taxon>
        <taxon>Metazoa</taxon>
        <taxon>Ecdysozoa</taxon>
        <taxon>Arthropoda</taxon>
        <taxon>Hexapoda</taxon>
        <taxon>Insecta</taxon>
        <taxon>Pterygota</taxon>
        <taxon>Neoptera</taxon>
        <taxon>Paraneoptera</taxon>
        <taxon>Hemiptera</taxon>
        <taxon>Sternorrhyncha</taxon>
        <taxon>Coccoidea</taxon>
        <taxon>Coccidae</taxon>
        <taxon>Parthenolecanium</taxon>
    </lineage>
</organism>
<sequence length="162" mass="19182">MDPPVTAHYQKPFYLFYYNKPKQPPLKKVKHIDYKQKPDVPVRLNNATKMRNKVIREYTTREREPYIDFKALTQETAKAILDEPKIVPRDTKASQFRYKWVRDVPVVSCRFTEHVMMFRKPPFTYEKASGQCGQYRMRTMELKAPEKSHESDGDALIPGILQ</sequence>
<reference evidence="1 2" key="1">
    <citation type="submission" date="2024-03" db="EMBL/GenBank/DDBJ databases">
        <title>Adaptation during the transition from Ophiocordyceps entomopathogen to insect associate is accompanied by gene loss and intensified selection.</title>
        <authorList>
            <person name="Ward C.M."/>
            <person name="Onetto C.A."/>
            <person name="Borneman A.R."/>
        </authorList>
    </citation>
    <scope>NUCLEOTIDE SEQUENCE [LARGE SCALE GENOMIC DNA]</scope>
    <source>
        <strain evidence="1">AWRI1</strain>
        <tissue evidence="1">Single Adult Female</tissue>
    </source>
</reference>
<protein>
    <submittedName>
        <fullName evidence="1">Uncharacterized protein</fullName>
    </submittedName>
</protein>